<evidence type="ECO:0000313" key="3">
    <source>
        <dbReference type="Proteomes" id="UP000631421"/>
    </source>
</evidence>
<protein>
    <submittedName>
        <fullName evidence="2">Uncharacterized protein</fullName>
    </submittedName>
</protein>
<dbReference type="RefSeq" id="WP_190353141.1">
    <property type="nucleotide sequence ID" value="NZ_JACJPY010000132.1"/>
</dbReference>
<organism evidence="2 3">
    <name type="scientific">Pseudanabaena cinerea FACHB-1277</name>
    <dbReference type="NCBI Taxonomy" id="2949581"/>
    <lineage>
        <taxon>Bacteria</taxon>
        <taxon>Bacillati</taxon>
        <taxon>Cyanobacteriota</taxon>
        <taxon>Cyanophyceae</taxon>
        <taxon>Pseudanabaenales</taxon>
        <taxon>Pseudanabaenaceae</taxon>
        <taxon>Pseudanabaena</taxon>
        <taxon>Pseudanabaena cinerea</taxon>
    </lineage>
</organism>
<dbReference type="AlphaFoldDB" id="A0A926Z8C8"/>
<name>A0A926Z8C8_9CYAN</name>
<keyword evidence="3" id="KW-1185">Reference proteome</keyword>
<feature type="compositionally biased region" description="Basic and acidic residues" evidence="1">
    <location>
        <begin position="141"/>
        <end position="150"/>
    </location>
</feature>
<dbReference type="EMBL" id="JACJPY010000132">
    <property type="protein sequence ID" value="MBD2152677.1"/>
    <property type="molecule type" value="Genomic_DNA"/>
</dbReference>
<sequence>MIIDIQVLADSAIFSDTQFSVQDFQNGLFNLIVTQQQSLYFENGDSLIGRVTKPEREFAEGSAGLKEIAHGAATTISLLIISVNVVGDVAIDQSNNIVDEERIEQVKKEVVDKLNAGKHLVQGGIIVYELIDGKIKASKKKVDEQAEKKKTNGQADSSKKKGE</sequence>
<reference evidence="2" key="2">
    <citation type="submission" date="2020-08" db="EMBL/GenBank/DDBJ databases">
        <authorList>
            <person name="Chen M."/>
            <person name="Teng W."/>
            <person name="Zhao L."/>
            <person name="Hu C."/>
            <person name="Zhou Y."/>
            <person name="Han B."/>
            <person name="Song L."/>
            <person name="Shu W."/>
        </authorList>
    </citation>
    <scope>NUCLEOTIDE SEQUENCE</scope>
    <source>
        <strain evidence="2">FACHB-1277</strain>
    </source>
</reference>
<dbReference type="Proteomes" id="UP000631421">
    <property type="component" value="Unassembled WGS sequence"/>
</dbReference>
<proteinExistence type="predicted"/>
<evidence type="ECO:0000256" key="1">
    <source>
        <dbReference type="SAM" id="MobiDB-lite"/>
    </source>
</evidence>
<reference evidence="2" key="1">
    <citation type="journal article" date="2015" name="ISME J.">
        <title>Draft Genome Sequence of Streptomyces incarnatus NRRL8089, which Produces the Nucleoside Antibiotic Sinefungin.</title>
        <authorList>
            <person name="Oshima K."/>
            <person name="Hattori M."/>
            <person name="Shimizu H."/>
            <person name="Fukuda K."/>
            <person name="Nemoto M."/>
            <person name="Inagaki K."/>
            <person name="Tamura T."/>
        </authorList>
    </citation>
    <scope>NUCLEOTIDE SEQUENCE</scope>
    <source>
        <strain evidence="2">FACHB-1277</strain>
    </source>
</reference>
<comment type="caution">
    <text evidence="2">The sequence shown here is derived from an EMBL/GenBank/DDBJ whole genome shotgun (WGS) entry which is preliminary data.</text>
</comment>
<accession>A0A926Z8C8</accession>
<feature type="region of interest" description="Disordered" evidence="1">
    <location>
        <begin position="141"/>
        <end position="163"/>
    </location>
</feature>
<evidence type="ECO:0000313" key="2">
    <source>
        <dbReference type="EMBL" id="MBD2152677.1"/>
    </source>
</evidence>
<gene>
    <name evidence="2" type="ORF">H6F44_21515</name>
</gene>